<feature type="coiled-coil region" evidence="1">
    <location>
        <begin position="44"/>
        <end position="89"/>
    </location>
</feature>
<dbReference type="InterPro" id="IPR046118">
    <property type="entry name" value="DUF6115"/>
</dbReference>
<protein>
    <submittedName>
        <fullName evidence="3">Uncharacterized protein</fullName>
    </submittedName>
</protein>
<feature type="region of interest" description="Disordered" evidence="2">
    <location>
        <begin position="138"/>
        <end position="164"/>
    </location>
</feature>
<dbReference type="KEGG" id="pprt:ET464_03725"/>
<gene>
    <name evidence="3" type="ORF">ET464_03725</name>
</gene>
<evidence type="ECO:0000256" key="2">
    <source>
        <dbReference type="SAM" id="MobiDB-lite"/>
    </source>
</evidence>
<dbReference type="EMBL" id="CP035492">
    <property type="protein sequence ID" value="QAY65622.1"/>
    <property type="molecule type" value="Genomic_DNA"/>
</dbReference>
<organism evidence="3 4">
    <name type="scientific">Paenibacillus protaetiae</name>
    <dbReference type="NCBI Taxonomy" id="2509456"/>
    <lineage>
        <taxon>Bacteria</taxon>
        <taxon>Bacillati</taxon>
        <taxon>Bacillota</taxon>
        <taxon>Bacilli</taxon>
        <taxon>Bacillales</taxon>
        <taxon>Paenibacillaceae</taxon>
        <taxon>Paenibacillus</taxon>
    </lineage>
</organism>
<dbReference type="OrthoDB" id="1682562at2"/>
<name>A0A4P6ERS9_9BACL</name>
<dbReference type="AlphaFoldDB" id="A0A4P6ERS9"/>
<sequence length="213" mass="22359">MWQYIALLGAVIAIAALIMPRNKNETAVSAKPLQKMELAFEQFMENMELDIEEMSSLAAEAHRQTNERLDAQHRKIVELEQQLAELRLSSPAADCPPAASTTGSAPAWAEGTAQGAGVIAAAAEAAAAASVAVSAASGAGDTAPDVDEQPSPSAAETHADASASGTIQARYEQLIQLYKEGKSIEAIAKRLQMNKGEVQLILQLAKQEAAAHA</sequence>
<dbReference type="Pfam" id="PF19610">
    <property type="entry name" value="DUF6115"/>
    <property type="match status" value="1"/>
</dbReference>
<evidence type="ECO:0000313" key="3">
    <source>
        <dbReference type="EMBL" id="QAY65622.1"/>
    </source>
</evidence>
<accession>A0A4P6ERS9</accession>
<dbReference type="Proteomes" id="UP000293568">
    <property type="component" value="Chromosome"/>
</dbReference>
<keyword evidence="1" id="KW-0175">Coiled coil</keyword>
<proteinExistence type="predicted"/>
<keyword evidence="4" id="KW-1185">Reference proteome</keyword>
<evidence type="ECO:0000313" key="4">
    <source>
        <dbReference type="Proteomes" id="UP000293568"/>
    </source>
</evidence>
<reference evidence="3 4" key="1">
    <citation type="submission" date="2019-01" db="EMBL/GenBank/DDBJ databases">
        <title>Genome sequencing of strain FW100M-2.</title>
        <authorList>
            <person name="Heo J."/>
            <person name="Kim S.-J."/>
            <person name="Kim J.-S."/>
            <person name="Hong S.-B."/>
            <person name="Kwon S.-W."/>
        </authorList>
    </citation>
    <scope>NUCLEOTIDE SEQUENCE [LARGE SCALE GENOMIC DNA]</scope>
    <source>
        <strain evidence="3 4">FW100M-2</strain>
    </source>
</reference>
<dbReference type="Gene3D" id="1.10.10.60">
    <property type="entry name" value="Homeodomain-like"/>
    <property type="match status" value="1"/>
</dbReference>
<dbReference type="RefSeq" id="WP_129438361.1">
    <property type="nucleotide sequence ID" value="NZ_CP035492.1"/>
</dbReference>
<evidence type="ECO:0000256" key="1">
    <source>
        <dbReference type="SAM" id="Coils"/>
    </source>
</evidence>